<dbReference type="Pfam" id="PF10825">
    <property type="entry name" value="DUF2752"/>
    <property type="match status" value="1"/>
</dbReference>
<keyword evidence="1" id="KW-0812">Transmembrane</keyword>
<reference evidence="2" key="1">
    <citation type="submission" date="2023-01" db="EMBL/GenBank/DDBJ databases">
        <title>The diversity of Class Acidimicrobiia in South China Sea sediment environments and the proposal of Iamia marina sp. nov., a novel species of the genus Iamia.</title>
        <authorList>
            <person name="He Y."/>
            <person name="Tian X."/>
        </authorList>
    </citation>
    <scope>NUCLEOTIDE SEQUENCE</scope>
    <source>
        <strain evidence="2">DSM 19957</strain>
    </source>
</reference>
<accession>A0AAE9YBG1</accession>
<protein>
    <submittedName>
        <fullName evidence="2">DUF2752 domain-containing protein</fullName>
    </submittedName>
</protein>
<keyword evidence="1" id="KW-1133">Transmembrane helix</keyword>
<gene>
    <name evidence="2" type="ORF">PO878_04780</name>
</gene>
<name>A0AAE9YBG1_9ACTN</name>
<dbReference type="RefSeq" id="WP_272737555.1">
    <property type="nucleotide sequence ID" value="NZ_CP116942.1"/>
</dbReference>
<dbReference type="KEGG" id="ima:PO878_04780"/>
<evidence type="ECO:0000313" key="2">
    <source>
        <dbReference type="EMBL" id="WCO68038.1"/>
    </source>
</evidence>
<sequence>MAEVVSTRAGGARVVAVEPSDNARWLVALAGLAVVGGLWLRVAGLPGVDLHGPLHQMGIMSPTCGGTRATYLLVRGDLLGAWSWNPLVPLLAVGFVAAVARFVVGCLSGRWLNLHLPRRVWVGALVIGFALLEINQQIQADRLINVIPT</sequence>
<keyword evidence="1" id="KW-0472">Membrane</keyword>
<feature type="transmembrane region" description="Helical" evidence="1">
    <location>
        <begin position="87"/>
        <end position="108"/>
    </location>
</feature>
<organism evidence="2 3">
    <name type="scientific">Iamia majanohamensis</name>
    <dbReference type="NCBI Taxonomy" id="467976"/>
    <lineage>
        <taxon>Bacteria</taxon>
        <taxon>Bacillati</taxon>
        <taxon>Actinomycetota</taxon>
        <taxon>Acidimicrobiia</taxon>
        <taxon>Acidimicrobiales</taxon>
        <taxon>Iamiaceae</taxon>
        <taxon>Iamia</taxon>
    </lineage>
</organism>
<proteinExistence type="predicted"/>
<feature type="transmembrane region" description="Helical" evidence="1">
    <location>
        <begin position="23"/>
        <end position="42"/>
    </location>
</feature>
<evidence type="ECO:0000313" key="3">
    <source>
        <dbReference type="Proteomes" id="UP001216390"/>
    </source>
</evidence>
<dbReference type="AlphaFoldDB" id="A0AAE9YBG1"/>
<dbReference type="EMBL" id="CP116942">
    <property type="protein sequence ID" value="WCO68038.1"/>
    <property type="molecule type" value="Genomic_DNA"/>
</dbReference>
<dbReference type="InterPro" id="IPR021215">
    <property type="entry name" value="DUF2752"/>
</dbReference>
<evidence type="ECO:0000256" key="1">
    <source>
        <dbReference type="SAM" id="Phobius"/>
    </source>
</evidence>
<dbReference type="Proteomes" id="UP001216390">
    <property type="component" value="Chromosome"/>
</dbReference>
<keyword evidence="3" id="KW-1185">Reference proteome</keyword>